<reference evidence="12 13" key="1">
    <citation type="journal article" date="2007" name="Genome Biol.">
        <title>Interrupted coding sequences in Mycobacterium smegmatis: authentic mutations or sequencing errors?</title>
        <authorList>
            <person name="Deshayes C."/>
            <person name="Perrodou E."/>
            <person name="Gallien S."/>
            <person name="Euphrasie D."/>
            <person name="Schaeffer C."/>
            <person name="Van-Dorsselaer A."/>
            <person name="Poch O."/>
            <person name="Lecompte O."/>
            <person name="Reyrat J.M."/>
        </authorList>
    </citation>
    <scope>NUCLEOTIDE SEQUENCE [LARGE SCALE GENOMIC DNA]</scope>
    <source>
        <strain evidence="13">ATCC 700084 / mc(2)155</strain>
    </source>
</reference>
<evidence type="ECO:0000256" key="4">
    <source>
        <dbReference type="ARBA" id="ARBA00022679"/>
    </source>
</evidence>
<dbReference type="GO" id="GO:0005945">
    <property type="term" value="C:6-phosphofructokinase complex"/>
    <property type="evidence" value="ECO:0007669"/>
    <property type="project" value="TreeGrafter"/>
</dbReference>
<keyword evidence="10" id="KW-0547">Nucleotide-binding</keyword>
<dbReference type="NCBIfam" id="NF002872">
    <property type="entry name" value="PRK03202.1"/>
    <property type="match status" value="1"/>
</dbReference>
<feature type="binding site" evidence="10">
    <location>
        <position position="163"/>
    </location>
    <ligand>
        <name>substrate</name>
        <note>ligand shared between dimeric partners</note>
    </ligand>
</feature>
<dbReference type="FunFam" id="3.40.50.460:FF:000005">
    <property type="entry name" value="ATP-dependent 6-phosphofructokinase"/>
    <property type="match status" value="1"/>
</dbReference>
<feature type="binding site" description="in other chain" evidence="10">
    <location>
        <begin position="126"/>
        <end position="128"/>
    </location>
    <ligand>
        <name>substrate</name>
        <note>ligand shared between dimeric partners</note>
    </ligand>
</feature>
<dbReference type="PANTHER" id="PTHR13697:SF52">
    <property type="entry name" value="ATP-DEPENDENT 6-PHOSPHOFRUCTOKINASE 3"/>
    <property type="match status" value="1"/>
</dbReference>
<dbReference type="PATRIC" id="fig|246196.56.peg.2365"/>
<comment type="catalytic activity">
    <reaction evidence="9">
        <text>D-tagatofuranose 6-phosphate + ATP = D-tagatofuranose 1,6-bisphosphate + ADP + H(+)</text>
        <dbReference type="Rhea" id="RHEA:12420"/>
        <dbReference type="ChEBI" id="CHEBI:15378"/>
        <dbReference type="ChEBI" id="CHEBI:30616"/>
        <dbReference type="ChEBI" id="CHEBI:58694"/>
        <dbReference type="ChEBI" id="CHEBI:58695"/>
        <dbReference type="ChEBI" id="CHEBI:456216"/>
        <dbReference type="EC" id="2.7.1.144"/>
    </reaction>
</comment>
<feature type="binding site" description="in other chain" evidence="10">
    <location>
        <position position="223"/>
    </location>
    <ligand>
        <name>substrate</name>
        <note>ligand shared between dimeric partners</note>
    </ligand>
</feature>
<dbReference type="GO" id="GO:0047334">
    <property type="term" value="F:diphosphate-fructose-6-phosphate 1-phosphotransferase activity"/>
    <property type="evidence" value="ECO:0007669"/>
    <property type="project" value="InterPro"/>
</dbReference>
<dbReference type="GO" id="GO:0006002">
    <property type="term" value="P:fructose 6-phosphate metabolic process"/>
    <property type="evidence" value="ECO:0007669"/>
    <property type="project" value="InterPro"/>
</dbReference>
<name>I7G6C4_MYCS2</name>
<dbReference type="InterPro" id="IPR035966">
    <property type="entry name" value="PKF_sf"/>
</dbReference>
<feature type="binding site" evidence="10">
    <location>
        <begin position="103"/>
        <end position="106"/>
    </location>
    <ligand>
        <name>ATP</name>
        <dbReference type="ChEBI" id="CHEBI:30616"/>
    </ligand>
</feature>
<evidence type="ECO:0000256" key="8">
    <source>
        <dbReference type="ARBA" id="ARBA00023152"/>
    </source>
</evidence>
<comment type="similarity">
    <text evidence="10">Belongs to the phosphofructokinase type A (PFKA) family. Mixed-substrate PFK group III subfamily.</text>
</comment>
<keyword evidence="7 10" id="KW-0460">Magnesium</keyword>
<evidence type="ECO:0000256" key="9">
    <source>
        <dbReference type="ARBA" id="ARBA00050440"/>
    </source>
</evidence>
<dbReference type="UniPathway" id="UPA00109">
    <property type="reaction ID" value="UER00182"/>
</dbReference>
<evidence type="ECO:0000256" key="10">
    <source>
        <dbReference type="HAMAP-Rule" id="MF_01976"/>
    </source>
</evidence>
<feature type="binding site" description="in other chain" evidence="10">
    <location>
        <begin position="170"/>
        <end position="172"/>
    </location>
    <ligand>
        <name>substrate</name>
        <note>ligand shared between dimeric partners</note>
    </ligand>
</feature>
<dbReference type="GO" id="GO:0061621">
    <property type="term" value="P:canonical glycolysis"/>
    <property type="evidence" value="ECO:0007669"/>
    <property type="project" value="TreeGrafter"/>
</dbReference>
<evidence type="ECO:0000256" key="3">
    <source>
        <dbReference type="ARBA" id="ARBA00022490"/>
    </source>
</evidence>
<dbReference type="InterPro" id="IPR012003">
    <property type="entry name" value="ATP_PFK_prok-type"/>
</dbReference>
<feature type="active site" description="Proton acceptor" evidence="10">
    <location>
        <position position="128"/>
    </location>
</feature>
<feature type="domain" description="Phosphofructokinase" evidence="11">
    <location>
        <begin position="2"/>
        <end position="298"/>
    </location>
</feature>
<dbReference type="AlphaFoldDB" id="I7G6C4"/>
<keyword evidence="3 10" id="KW-0963">Cytoplasm</keyword>
<dbReference type="PRINTS" id="PR00476">
    <property type="entry name" value="PHFRCTKINASE"/>
</dbReference>
<dbReference type="InterPro" id="IPR015912">
    <property type="entry name" value="Phosphofructokinase_CS"/>
</dbReference>
<dbReference type="HAMAP" id="MF_01976">
    <property type="entry name" value="Phosphofructokinase_III"/>
    <property type="match status" value="1"/>
</dbReference>
<comment type="function">
    <text evidence="10">Catalyzes the phosphorylation of D-fructose 6-phosphate to fructose 1,6-bisphosphate by ATP, the first committing step of glycolysis.</text>
</comment>
<evidence type="ECO:0000256" key="5">
    <source>
        <dbReference type="ARBA" id="ARBA00022723"/>
    </source>
</evidence>
<dbReference type="EC" id="2.7.1.11" evidence="10"/>
<evidence type="ECO:0000313" key="13">
    <source>
        <dbReference type="Proteomes" id="UP000006158"/>
    </source>
</evidence>
<dbReference type="GO" id="GO:0030388">
    <property type="term" value="P:fructose 1,6-bisphosphate metabolic process"/>
    <property type="evidence" value="ECO:0007669"/>
    <property type="project" value="TreeGrafter"/>
</dbReference>
<evidence type="ECO:0000256" key="2">
    <source>
        <dbReference type="ARBA" id="ARBA00004679"/>
    </source>
</evidence>
<dbReference type="SUPFAM" id="SSF53784">
    <property type="entry name" value="Phosphofructokinase"/>
    <property type="match status" value="1"/>
</dbReference>
<keyword evidence="8 10" id="KW-0324">Glycolysis</keyword>
<dbReference type="GO" id="GO:0042802">
    <property type="term" value="F:identical protein binding"/>
    <property type="evidence" value="ECO:0007669"/>
    <property type="project" value="TreeGrafter"/>
</dbReference>
<dbReference type="GO" id="GO:0003872">
    <property type="term" value="F:6-phosphofructokinase activity"/>
    <property type="evidence" value="ECO:0007669"/>
    <property type="project" value="UniProtKB-UniRule"/>
</dbReference>
<evidence type="ECO:0000256" key="6">
    <source>
        <dbReference type="ARBA" id="ARBA00022777"/>
    </source>
</evidence>
<dbReference type="KEGG" id="msg:MSMEI_2306"/>
<dbReference type="GO" id="GO:0005524">
    <property type="term" value="F:ATP binding"/>
    <property type="evidence" value="ECO:0007669"/>
    <property type="project" value="UniProtKB-KW"/>
</dbReference>
<dbReference type="InterPro" id="IPR012829">
    <property type="entry name" value="Phosphofructokinase_III"/>
</dbReference>
<dbReference type="NCBIfam" id="TIGR02483">
    <property type="entry name" value="PFK_mixed"/>
    <property type="match status" value="1"/>
</dbReference>
<dbReference type="Proteomes" id="UP000006158">
    <property type="component" value="Chromosome"/>
</dbReference>
<dbReference type="PANTHER" id="PTHR13697">
    <property type="entry name" value="PHOSPHOFRUCTOKINASE"/>
    <property type="match status" value="1"/>
</dbReference>
<dbReference type="InterPro" id="IPR000023">
    <property type="entry name" value="Phosphofructokinase_dom"/>
</dbReference>
<evidence type="ECO:0000259" key="11">
    <source>
        <dbReference type="Pfam" id="PF00365"/>
    </source>
</evidence>
<evidence type="ECO:0000256" key="7">
    <source>
        <dbReference type="ARBA" id="ARBA00022842"/>
    </source>
</evidence>
<dbReference type="PROSITE" id="PS00433">
    <property type="entry name" value="PHOSPHOFRUCTOKINASE"/>
    <property type="match status" value="1"/>
</dbReference>
<keyword evidence="10" id="KW-0067">ATP-binding</keyword>
<gene>
    <name evidence="10 12" type="primary">pfkA</name>
    <name evidence="12" type="ordered locus">MSMEI_2306</name>
</gene>
<keyword evidence="5 10" id="KW-0479">Metal-binding</keyword>
<keyword evidence="4 10" id="KW-0808">Transferase</keyword>
<comment type="subunit">
    <text evidence="10">Homodimer or homotetramer.</text>
</comment>
<dbReference type="InterPro" id="IPR022953">
    <property type="entry name" value="ATP_PFK"/>
</dbReference>
<comment type="cofactor">
    <cofactor evidence="1 10">
        <name>Mg(2+)</name>
        <dbReference type="ChEBI" id="CHEBI:18420"/>
    </cofactor>
</comment>
<dbReference type="GO" id="GO:0070095">
    <property type="term" value="F:fructose-6-phosphate binding"/>
    <property type="evidence" value="ECO:0007669"/>
    <property type="project" value="TreeGrafter"/>
</dbReference>
<comment type="catalytic activity">
    <reaction evidence="10">
        <text>beta-D-fructose 6-phosphate + ATP = beta-D-fructose 1,6-bisphosphate + ADP + H(+)</text>
        <dbReference type="Rhea" id="RHEA:16109"/>
        <dbReference type="ChEBI" id="CHEBI:15378"/>
        <dbReference type="ChEBI" id="CHEBI:30616"/>
        <dbReference type="ChEBI" id="CHEBI:32966"/>
        <dbReference type="ChEBI" id="CHEBI:57634"/>
        <dbReference type="ChEBI" id="CHEBI:456216"/>
        <dbReference type="EC" id="2.7.1.11"/>
    </reaction>
</comment>
<comment type="caution">
    <text evidence="10">Lacks conserved residue(s) required for the propagation of feature annotation.</text>
</comment>
<evidence type="ECO:0000256" key="1">
    <source>
        <dbReference type="ARBA" id="ARBA00001946"/>
    </source>
</evidence>
<dbReference type="GO" id="GO:0048029">
    <property type="term" value="F:monosaccharide binding"/>
    <property type="evidence" value="ECO:0007669"/>
    <property type="project" value="TreeGrafter"/>
</dbReference>
<dbReference type="GO" id="GO:0009024">
    <property type="term" value="F:tagatose-6-phosphate kinase activity"/>
    <property type="evidence" value="ECO:0007669"/>
    <property type="project" value="UniProtKB-EC"/>
</dbReference>
<evidence type="ECO:0000313" key="12">
    <source>
        <dbReference type="EMBL" id="AFP38776.1"/>
    </source>
</evidence>
<feature type="binding site" evidence="10">
    <location>
        <begin position="73"/>
        <end position="74"/>
    </location>
    <ligand>
        <name>ATP</name>
        <dbReference type="ChEBI" id="CHEBI:30616"/>
    </ligand>
</feature>
<feature type="binding site" evidence="10">
    <location>
        <position position="267"/>
    </location>
    <ligand>
        <name>substrate</name>
        <note>ligand shared between dimeric partners</note>
    </ligand>
</feature>
<keyword evidence="6 10" id="KW-0418">Kinase</keyword>
<protein>
    <recommendedName>
        <fullName evidence="10">ATP-dependent 6-phosphofructokinase</fullName>
        <shortName evidence="10">ATP-PFK</shortName>
        <shortName evidence="10">Phosphofructokinase</shortName>
        <ecNumber evidence="10">2.7.1.11</ecNumber>
    </recommendedName>
    <alternativeName>
        <fullName evidence="10">Phosphohexokinase</fullName>
    </alternativeName>
</protein>
<comment type="subcellular location">
    <subcellularLocation>
        <location evidence="10">Cytoplasm</location>
    </subcellularLocation>
</comment>
<proteinExistence type="inferred from homology"/>
<accession>I7G6C4</accession>
<feature type="binding site" evidence="10">
    <location>
        <position position="104"/>
    </location>
    <ligand>
        <name>Mg(2+)</name>
        <dbReference type="ChEBI" id="CHEBI:18420"/>
        <note>catalytic</note>
    </ligand>
</feature>
<dbReference type="Gene3D" id="3.40.50.450">
    <property type="match status" value="1"/>
</dbReference>
<comment type="pathway">
    <text evidence="2 10">Carbohydrate degradation; glycolysis; D-glyceraldehyde 3-phosphate and glycerone phosphate from D-glucose: step 3/4.</text>
</comment>
<dbReference type="GO" id="GO:0046872">
    <property type="term" value="F:metal ion binding"/>
    <property type="evidence" value="ECO:0007669"/>
    <property type="project" value="UniProtKB-KW"/>
</dbReference>
<feature type="binding site" description="in other chain" evidence="10">
    <location>
        <begin position="273"/>
        <end position="276"/>
    </location>
    <ligand>
        <name>substrate</name>
        <note>ligand shared between dimeric partners</note>
    </ligand>
</feature>
<organism evidence="12 13">
    <name type="scientific">Mycolicibacterium smegmatis (strain ATCC 700084 / mc(2)155)</name>
    <name type="common">Mycobacterium smegmatis</name>
    <dbReference type="NCBI Taxonomy" id="246196"/>
    <lineage>
        <taxon>Bacteria</taxon>
        <taxon>Bacillati</taxon>
        <taxon>Actinomycetota</taxon>
        <taxon>Actinomycetes</taxon>
        <taxon>Mycobacteriales</taxon>
        <taxon>Mycobacteriaceae</taxon>
        <taxon>Mycolicibacterium</taxon>
    </lineage>
</organism>
<reference evidence="12 13" key="2">
    <citation type="journal article" date="2009" name="Genome Res.">
        <title>Ortho-proteogenomics: multiple proteomes investigation through orthology and a new MS-based protocol.</title>
        <authorList>
            <person name="Gallien S."/>
            <person name="Perrodou E."/>
            <person name="Carapito C."/>
            <person name="Deshayes C."/>
            <person name="Reyrat J.M."/>
            <person name="Van Dorsselaer A."/>
            <person name="Poch O."/>
            <person name="Schaeffer C."/>
            <person name="Lecompte O."/>
        </authorList>
    </citation>
    <scope>NUCLEOTIDE SEQUENCE [LARGE SCALE GENOMIC DNA]</scope>
    <source>
        <strain evidence="13">ATCC 700084 / mc(2)155</strain>
    </source>
</reference>
<feature type="site" description="Important for substrate specificity; cannot use PPi as phosphoryl donor" evidence="10">
    <location>
        <position position="105"/>
    </location>
</feature>
<dbReference type="Gene3D" id="3.40.50.460">
    <property type="entry name" value="Phosphofructokinase domain"/>
    <property type="match status" value="1"/>
</dbReference>
<dbReference type="Pfam" id="PF00365">
    <property type="entry name" value="PFK"/>
    <property type="match status" value="1"/>
</dbReference>
<dbReference type="PIRSF" id="PIRSF000532">
    <property type="entry name" value="ATP_PFK_prok"/>
    <property type="match status" value="1"/>
</dbReference>
<dbReference type="GO" id="GO:0016208">
    <property type="term" value="F:AMP binding"/>
    <property type="evidence" value="ECO:0007669"/>
    <property type="project" value="TreeGrafter"/>
</dbReference>
<dbReference type="EMBL" id="CP001663">
    <property type="protein sequence ID" value="AFP38776.1"/>
    <property type="molecule type" value="Genomic_DNA"/>
</dbReference>
<sequence>MRIGVLTGGGDCPGLNAVIRAVVRTCDQRYGSSVVGFLDGWRGLLEDRRIQLANDDRNDRLLAKGGTILGTARVNPEKLRNGLDQIKQTLEDNGIDVLIPIGGEGTLTAAHWLSEENVPVVGVPKTIDNDIDCTDVTFGHDTALTVATEAIDRLHSTAESHQRVMLVEVMGRHAGWIALNAGIASGAHMTLIPEQPFDVEEVCRLVKQRFVRGDSHFICVVAEGAKPAEGSMRLREGGIDEFGHERFTGVAQQLALEVEKRINKEVRVTVLGHVQRGGTPTAYDRVLATRFGVNAADAAHAGEYGMNGVAARPGDRPRAAGRRGAPAQAGAAVPLRRRRGILRLRVLLCLRALAAGARAQTKIAS</sequence>
<feature type="binding site" evidence="10">
    <location>
        <position position="10"/>
    </location>
    <ligand>
        <name>ATP</name>
        <dbReference type="ChEBI" id="CHEBI:30616"/>
    </ligand>
</feature>